<feature type="compositionally biased region" description="Polar residues" evidence="1">
    <location>
        <begin position="13"/>
        <end position="22"/>
    </location>
</feature>
<reference evidence="2" key="1">
    <citation type="submission" date="2017-05" db="UniProtKB">
        <authorList>
            <consortium name="EnsemblMetazoa"/>
        </authorList>
    </citation>
    <scope>IDENTIFICATION</scope>
</reference>
<organism evidence="2">
    <name type="scientific">Amphimedon queenslandica</name>
    <name type="common">Sponge</name>
    <dbReference type="NCBI Taxonomy" id="400682"/>
    <lineage>
        <taxon>Eukaryota</taxon>
        <taxon>Metazoa</taxon>
        <taxon>Porifera</taxon>
        <taxon>Demospongiae</taxon>
        <taxon>Heteroscleromorpha</taxon>
        <taxon>Haplosclerida</taxon>
        <taxon>Niphatidae</taxon>
        <taxon>Amphimedon</taxon>
    </lineage>
</organism>
<evidence type="ECO:0000313" key="2">
    <source>
        <dbReference type="EnsemblMetazoa" id="Aqu2.1.09709_001"/>
    </source>
</evidence>
<protein>
    <submittedName>
        <fullName evidence="2">Uncharacterized protein</fullName>
    </submittedName>
</protein>
<proteinExistence type="predicted"/>
<name>A0A1X7T5C6_AMPQE</name>
<feature type="region of interest" description="Disordered" evidence="1">
    <location>
        <begin position="1"/>
        <end position="51"/>
    </location>
</feature>
<evidence type="ECO:0000256" key="1">
    <source>
        <dbReference type="SAM" id="MobiDB-lite"/>
    </source>
</evidence>
<accession>A0A1X7T5C6</accession>
<dbReference type="EnsemblMetazoa" id="Aqu2.1.09709_001">
    <property type="protein sequence ID" value="Aqu2.1.09709_001"/>
    <property type="gene ID" value="Aqu2.1.09709"/>
</dbReference>
<dbReference type="InParanoid" id="A0A1X7T5C6"/>
<sequence length="51" mass="5656">EHRNLQPDMLTDVGQNTGNSRPCLQYDENGSKNNPGGLKEQKVTKKGQNIC</sequence>
<dbReference type="AlphaFoldDB" id="A0A1X7T5C6"/>